<keyword evidence="2" id="KW-1185">Reference proteome</keyword>
<dbReference type="Proteomes" id="UP000574317">
    <property type="component" value="Unassembled WGS sequence"/>
</dbReference>
<evidence type="ECO:0000313" key="1">
    <source>
        <dbReference type="EMBL" id="KAF5533839.1"/>
    </source>
</evidence>
<proteinExistence type="predicted"/>
<organism evidence="1 2">
    <name type="scientific">Fusarium napiforme</name>
    <dbReference type="NCBI Taxonomy" id="42672"/>
    <lineage>
        <taxon>Eukaryota</taxon>
        <taxon>Fungi</taxon>
        <taxon>Dikarya</taxon>
        <taxon>Ascomycota</taxon>
        <taxon>Pezizomycotina</taxon>
        <taxon>Sordariomycetes</taxon>
        <taxon>Hypocreomycetidae</taxon>
        <taxon>Hypocreales</taxon>
        <taxon>Nectriaceae</taxon>
        <taxon>Fusarium</taxon>
        <taxon>Fusarium fujikuroi species complex</taxon>
    </lineage>
</organism>
<accession>A0A8H5IBL9</accession>
<evidence type="ECO:0000313" key="2">
    <source>
        <dbReference type="Proteomes" id="UP000574317"/>
    </source>
</evidence>
<dbReference type="EMBL" id="JAAOAO010000659">
    <property type="protein sequence ID" value="KAF5533839.1"/>
    <property type="molecule type" value="Genomic_DNA"/>
</dbReference>
<gene>
    <name evidence="1" type="ORF">FNAPI_12558</name>
</gene>
<dbReference type="AlphaFoldDB" id="A0A8H5IBL9"/>
<sequence length="513" mass="59591">MKDISAKDPFFRLPSNVREKIITNMDRYEWFDSLCKASVVMNHERHTNKLTICSDSVSNKFDQLYDSHNYRHRWESRWRFKAAQVRCLLSNGHLSEEDSWGYCKFGLVNPLFSTKPEIVYDMEALHGRLGDYMSLGPEIVRAFVERHAEERLTHHIVKAYGKHGERFPTAYPLNKREYDHVTTFLILVDVMDVLALSGPTHPTIFYLHHEYIIEENNPASGFASGLALQIEMSVRDGIKAAAEEEELRKRREEKWELFTEVVVTYRILDHGSDQATDEEGEEEWVLCLASPVVRKERRTSTLLLTSEFLEHTFGGTHDGAFIEAHMYSLLSKDGLSNENFALWKKRKLSHPLFSNRQDIVFRMNALYHRMMDCLNFGPEIVPWFIKKLPYSVFAHYAAAAFGRNGERFPTSLHDATDAKKGQAFFFLLAVHMAGNPYICEHEASRRQYCEQNMGLKGQDVVVCKPDFPISTKEGDNARSFMQDLMCDAYRVEIYGSRIKSLLDRRRLRDHEVY</sequence>
<name>A0A8H5IBL9_9HYPO</name>
<protein>
    <submittedName>
        <fullName evidence="1">Uncharacterized protein</fullName>
    </submittedName>
</protein>
<reference evidence="1 2" key="1">
    <citation type="submission" date="2020-05" db="EMBL/GenBank/DDBJ databases">
        <title>Identification and distribution of gene clusters putatively required for synthesis of sphingolipid metabolism inhibitors in phylogenetically diverse species of the filamentous fungus Fusarium.</title>
        <authorList>
            <person name="Kim H.-S."/>
            <person name="Busman M."/>
            <person name="Brown D.W."/>
            <person name="Divon H."/>
            <person name="Uhlig S."/>
            <person name="Proctor R.H."/>
        </authorList>
    </citation>
    <scope>NUCLEOTIDE SEQUENCE [LARGE SCALE GENOMIC DNA]</scope>
    <source>
        <strain evidence="1 2">NRRL 25196</strain>
    </source>
</reference>
<comment type="caution">
    <text evidence="1">The sequence shown here is derived from an EMBL/GenBank/DDBJ whole genome shotgun (WGS) entry which is preliminary data.</text>
</comment>